<dbReference type="Pfam" id="PF01965">
    <property type="entry name" value="DJ-1_PfpI"/>
    <property type="match status" value="1"/>
</dbReference>
<dbReference type="PANTHER" id="PTHR43130">
    <property type="entry name" value="ARAC-FAMILY TRANSCRIPTIONAL REGULATOR"/>
    <property type="match status" value="1"/>
</dbReference>
<dbReference type="Gene3D" id="3.40.50.880">
    <property type="match status" value="1"/>
</dbReference>
<dbReference type="PANTHER" id="PTHR43130:SF3">
    <property type="entry name" value="HTH-TYPE TRANSCRIPTIONAL REGULATOR RV1931C"/>
    <property type="match status" value="1"/>
</dbReference>
<dbReference type="SUPFAM" id="SSF52317">
    <property type="entry name" value="Class I glutamine amidotransferase-like"/>
    <property type="match status" value="1"/>
</dbReference>
<reference evidence="6 7" key="1">
    <citation type="submission" date="2016-07" db="EMBL/GenBank/DDBJ databases">
        <title>Complete genome sequence of the Lentzea guizhouensis DHS C013.</title>
        <authorList>
            <person name="Cao C."/>
        </authorList>
    </citation>
    <scope>NUCLEOTIDE SEQUENCE [LARGE SCALE GENOMIC DNA]</scope>
    <source>
        <strain evidence="6 7">DHS C013</strain>
    </source>
</reference>
<evidence type="ECO:0000256" key="3">
    <source>
        <dbReference type="ARBA" id="ARBA00023163"/>
    </source>
</evidence>
<dbReference type="GO" id="GO:0003700">
    <property type="term" value="F:DNA-binding transcription factor activity"/>
    <property type="evidence" value="ECO:0007669"/>
    <property type="project" value="InterPro"/>
</dbReference>
<feature type="domain" description="HTH araC/xylS-type" evidence="5">
    <location>
        <begin position="202"/>
        <end position="300"/>
    </location>
</feature>
<dbReference type="Proteomes" id="UP000093053">
    <property type="component" value="Chromosome"/>
</dbReference>
<sequence>MLALEGVLSFELGMPLTILGSLGHLYAPSVVTPTSNGVTADSGLRLTGAGALGDLAKADTIIVPGYAFEGGIPESVADGLRACRDRSARVVSLCVGAFALAESGLLAGRRATTHWLQTERLAREHLDVTVDRDVLFVDEETVLTAAGTSAGIDLCLHLVGKDFGATAANQAARNAVAAPHRDGGQAQFIERHLPAVAGTSLAATRSWALERLGEPLVLRKLAAHAHLSPRTFSRRFLAETGLPPMRWLRLARIDQAKQLLERSDAAIDEVARRSGFGTAANFRAHFVQHCGLTPSAYRDMYSRHEEPTGAIAASPIPGTRARGSAREGWVGEPRVRGEW</sequence>
<dbReference type="RefSeq" id="WP_065919246.1">
    <property type="nucleotide sequence ID" value="NZ_CP016793.1"/>
</dbReference>
<keyword evidence="2" id="KW-0238">DNA-binding</keyword>
<dbReference type="InterPro" id="IPR029062">
    <property type="entry name" value="Class_I_gatase-like"/>
</dbReference>
<name>A0A1B2HT52_9PSEU</name>
<feature type="region of interest" description="Disordered" evidence="4">
    <location>
        <begin position="310"/>
        <end position="339"/>
    </location>
</feature>
<gene>
    <name evidence="6" type="ORF">BBK82_37930</name>
</gene>
<dbReference type="Pfam" id="PF12833">
    <property type="entry name" value="HTH_18"/>
    <property type="match status" value="1"/>
</dbReference>
<dbReference type="GO" id="GO:0043565">
    <property type="term" value="F:sequence-specific DNA binding"/>
    <property type="evidence" value="ECO:0007669"/>
    <property type="project" value="InterPro"/>
</dbReference>
<dbReference type="SUPFAM" id="SSF46689">
    <property type="entry name" value="Homeodomain-like"/>
    <property type="match status" value="2"/>
</dbReference>
<evidence type="ECO:0000313" key="6">
    <source>
        <dbReference type="EMBL" id="ANZ40909.1"/>
    </source>
</evidence>
<dbReference type="InterPro" id="IPR018060">
    <property type="entry name" value="HTH_AraC"/>
</dbReference>
<dbReference type="InterPro" id="IPR018062">
    <property type="entry name" value="HTH_AraC-typ_CS"/>
</dbReference>
<dbReference type="InterPro" id="IPR002818">
    <property type="entry name" value="DJ-1/PfpI"/>
</dbReference>
<dbReference type="CDD" id="cd03137">
    <property type="entry name" value="GATase1_AraC_1"/>
    <property type="match status" value="1"/>
</dbReference>
<dbReference type="EMBL" id="CP016793">
    <property type="protein sequence ID" value="ANZ40909.1"/>
    <property type="molecule type" value="Genomic_DNA"/>
</dbReference>
<keyword evidence="3" id="KW-0804">Transcription</keyword>
<accession>A0A1B2HT52</accession>
<evidence type="ECO:0000256" key="2">
    <source>
        <dbReference type="ARBA" id="ARBA00023125"/>
    </source>
</evidence>
<dbReference type="KEGG" id="led:BBK82_37930"/>
<dbReference type="AlphaFoldDB" id="A0A1B2HT52"/>
<proteinExistence type="predicted"/>
<organism evidence="6 7">
    <name type="scientific">Lentzea guizhouensis</name>
    <dbReference type="NCBI Taxonomy" id="1586287"/>
    <lineage>
        <taxon>Bacteria</taxon>
        <taxon>Bacillati</taxon>
        <taxon>Actinomycetota</taxon>
        <taxon>Actinomycetes</taxon>
        <taxon>Pseudonocardiales</taxon>
        <taxon>Pseudonocardiaceae</taxon>
        <taxon>Lentzea</taxon>
    </lineage>
</organism>
<dbReference type="SMART" id="SM00342">
    <property type="entry name" value="HTH_ARAC"/>
    <property type="match status" value="1"/>
</dbReference>
<dbReference type="PROSITE" id="PS00041">
    <property type="entry name" value="HTH_ARAC_FAMILY_1"/>
    <property type="match status" value="1"/>
</dbReference>
<evidence type="ECO:0000256" key="4">
    <source>
        <dbReference type="SAM" id="MobiDB-lite"/>
    </source>
</evidence>
<evidence type="ECO:0000313" key="7">
    <source>
        <dbReference type="Proteomes" id="UP000093053"/>
    </source>
</evidence>
<dbReference type="InterPro" id="IPR052158">
    <property type="entry name" value="INH-QAR"/>
</dbReference>
<evidence type="ECO:0000256" key="1">
    <source>
        <dbReference type="ARBA" id="ARBA00023015"/>
    </source>
</evidence>
<dbReference type="InterPro" id="IPR009057">
    <property type="entry name" value="Homeodomain-like_sf"/>
</dbReference>
<protein>
    <recommendedName>
        <fullName evidence="5">HTH araC/xylS-type domain-containing protein</fullName>
    </recommendedName>
</protein>
<keyword evidence="1" id="KW-0805">Transcription regulation</keyword>
<evidence type="ECO:0000259" key="5">
    <source>
        <dbReference type="PROSITE" id="PS01124"/>
    </source>
</evidence>
<dbReference type="PROSITE" id="PS01124">
    <property type="entry name" value="HTH_ARAC_FAMILY_2"/>
    <property type="match status" value="1"/>
</dbReference>
<keyword evidence="7" id="KW-1185">Reference proteome</keyword>
<dbReference type="Gene3D" id="1.10.10.60">
    <property type="entry name" value="Homeodomain-like"/>
    <property type="match status" value="1"/>
</dbReference>